<feature type="transmembrane region" description="Helical" evidence="8">
    <location>
        <begin position="360"/>
        <end position="380"/>
    </location>
</feature>
<dbReference type="PANTHER" id="PTHR23501:SF12">
    <property type="entry name" value="MAJOR FACILITATOR SUPERFAMILY (MFS) PROFILE DOMAIN-CONTAINING PROTEIN-RELATED"/>
    <property type="match status" value="1"/>
</dbReference>
<evidence type="ECO:0000256" key="2">
    <source>
        <dbReference type="ARBA" id="ARBA00007520"/>
    </source>
</evidence>
<evidence type="ECO:0000256" key="5">
    <source>
        <dbReference type="ARBA" id="ARBA00022989"/>
    </source>
</evidence>
<evidence type="ECO:0000256" key="6">
    <source>
        <dbReference type="ARBA" id="ARBA00023136"/>
    </source>
</evidence>
<feature type="transmembrane region" description="Helical" evidence="8">
    <location>
        <begin position="157"/>
        <end position="177"/>
    </location>
</feature>
<dbReference type="InterPro" id="IPR036259">
    <property type="entry name" value="MFS_trans_sf"/>
</dbReference>
<evidence type="ECO:0000313" key="11">
    <source>
        <dbReference type="Proteomes" id="UP001174691"/>
    </source>
</evidence>
<feature type="transmembrane region" description="Helical" evidence="8">
    <location>
        <begin position="183"/>
        <end position="204"/>
    </location>
</feature>
<feature type="transmembrane region" description="Helical" evidence="8">
    <location>
        <begin position="247"/>
        <end position="266"/>
    </location>
</feature>
<evidence type="ECO:0000256" key="7">
    <source>
        <dbReference type="SAM" id="MobiDB-lite"/>
    </source>
</evidence>
<proteinExistence type="inferred from homology"/>
<keyword evidence="4 8" id="KW-0812">Transmembrane</keyword>
<protein>
    <submittedName>
        <fullName evidence="10">MFS general substrate transporter</fullName>
    </submittedName>
</protein>
<dbReference type="SUPFAM" id="SSF103473">
    <property type="entry name" value="MFS general substrate transporter"/>
    <property type="match status" value="1"/>
</dbReference>
<feature type="transmembrane region" description="Helical" evidence="8">
    <location>
        <begin position="425"/>
        <end position="445"/>
    </location>
</feature>
<comment type="caution">
    <text evidence="10">The sequence shown here is derived from an EMBL/GenBank/DDBJ whole genome shotgun (WGS) entry which is preliminary data.</text>
</comment>
<dbReference type="Proteomes" id="UP001174691">
    <property type="component" value="Unassembled WGS sequence"/>
</dbReference>
<dbReference type="InterPro" id="IPR020846">
    <property type="entry name" value="MFS_dom"/>
</dbReference>
<evidence type="ECO:0000256" key="4">
    <source>
        <dbReference type="ARBA" id="ARBA00022692"/>
    </source>
</evidence>
<keyword evidence="6 8" id="KW-0472">Membrane</keyword>
<feature type="compositionally biased region" description="Basic and acidic residues" evidence="7">
    <location>
        <begin position="1"/>
        <end position="11"/>
    </location>
</feature>
<organism evidence="10 11">
    <name type="scientific">Coniochaeta hoffmannii</name>
    <dbReference type="NCBI Taxonomy" id="91930"/>
    <lineage>
        <taxon>Eukaryota</taxon>
        <taxon>Fungi</taxon>
        <taxon>Dikarya</taxon>
        <taxon>Ascomycota</taxon>
        <taxon>Pezizomycotina</taxon>
        <taxon>Sordariomycetes</taxon>
        <taxon>Sordariomycetidae</taxon>
        <taxon>Coniochaetales</taxon>
        <taxon>Coniochaetaceae</taxon>
        <taxon>Coniochaeta</taxon>
    </lineage>
</organism>
<feature type="transmembrane region" description="Helical" evidence="8">
    <location>
        <begin position="287"/>
        <end position="307"/>
    </location>
</feature>
<evidence type="ECO:0000256" key="1">
    <source>
        <dbReference type="ARBA" id="ARBA00004141"/>
    </source>
</evidence>
<dbReference type="Pfam" id="PF07690">
    <property type="entry name" value="MFS_1"/>
    <property type="match status" value="1"/>
</dbReference>
<accession>A0AA38SKG4</accession>
<evidence type="ECO:0000256" key="8">
    <source>
        <dbReference type="SAM" id="Phobius"/>
    </source>
</evidence>
<feature type="domain" description="Major facilitator superfamily (MFS) profile" evidence="9">
    <location>
        <begin position="93"/>
        <end position="553"/>
    </location>
</feature>
<dbReference type="Gene3D" id="1.20.1250.20">
    <property type="entry name" value="MFS general substrate transporter like domains"/>
    <property type="match status" value="2"/>
</dbReference>
<reference evidence="10" key="1">
    <citation type="submission" date="2022-07" db="EMBL/GenBank/DDBJ databases">
        <title>Fungi with potential for degradation of polypropylene.</title>
        <authorList>
            <person name="Gostincar C."/>
        </authorList>
    </citation>
    <scope>NUCLEOTIDE SEQUENCE</scope>
    <source>
        <strain evidence="10">EXF-13287</strain>
    </source>
</reference>
<evidence type="ECO:0000313" key="10">
    <source>
        <dbReference type="EMBL" id="KAJ9162263.1"/>
    </source>
</evidence>
<dbReference type="PANTHER" id="PTHR23501">
    <property type="entry name" value="MAJOR FACILITATOR SUPERFAMILY"/>
    <property type="match status" value="1"/>
</dbReference>
<dbReference type="GO" id="GO:0005886">
    <property type="term" value="C:plasma membrane"/>
    <property type="evidence" value="ECO:0007669"/>
    <property type="project" value="TreeGrafter"/>
</dbReference>
<keyword evidence="11" id="KW-1185">Reference proteome</keyword>
<feature type="transmembrane region" description="Helical" evidence="8">
    <location>
        <begin position="319"/>
        <end position="340"/>
    </location>
</feature>
<keyword evidence="5 8" id="KW-1133">Transmembrane helix</keyword>
<feature type="transmembrane region" description="Helical" evidence="8">
    <location>
        <begin position="568"/>
        <end position="587"/>
    </location>
</feature>
<evidence type="ECO:0000256" key="3">
    <source>
        <dbReference type="ARBA" id="ARBA00022448"/>
    </source>
</evidence>
<sequence length="601" mass="63976">MADVSEKKHDLPALAEAGVENSAEGSVLDDSDTADEQPINYQIHKIDSRLARAQSAGSARRRSHHDPDAAVPIAQPAEREDVRLIRGLRWLAVCIPLYVSAFLYGLDTTIAADVQGPVVERFGHVEQLSWIGSGFPLGSVAVILVFGALYTSFNMKWLFVTSMILFEGGSALCGGAPSMSALIVGRIIAGAGGAGIYLGGLNFVTALTTKQERGRYISLIGFCWGVGAVLGPVIGGAFSSSAATWRWAFYINLVIGAATAPLYIFALPPIHPVIGVPIKTRLANLDFLGFLLNAGIWVSFTMATTMAGGQWPWSDGRTIAVWVVFGVLVALYGLQQYYCIFTTPETRSYPLQLLKKRTQVLLYFATSANITSLFVIVYFIPIYFQFVHGDSAIMAAVRLLPFVVVSVTFNLAAGHFLPKIQYYMTIYIVSGLLITLGGALLYGFLDPDTRAANLYGFTVIAAVGTGITLQTGYPVASLKVGQGDEGDAISLQNMAQIGGSLLALAIAGQVFQSGAVHNLKQVLEGQGFSDGDIVAAVAGAQSVVFEKITGALRDAAVHAITSAMKKSFILVIVAGAVVTVSGAAMRFERLFKDPTRPVNAA</sequence>
<keyword evidence="3" id="KW-0813">Transport</keyword>
<feature type="transmembrane region" description="Helical" evidence="8">
    <location>
        <begin position="451"/>
        <end position="469"/>
    </location>
</feature>
<dbReference type="AlphaFoldDB" id="A0AA38SKG4"/>
<dbReference type="PROSITE" id="PS50850">
    <property type="entry name" value="MFS"/>
    <property type="match status" value="1"/>
</dbReference>
<comment type="similarity">
    <text evidence="2">Belongs to the major facilitator superfamily. TCR/Tet family.</text>
</comment>
<comment type="subcellular location">
    <subcellularLocation>
        <location evidence="1">Membrane</location>
        <topology evidence="1">Multi-pass membrane protein</topology>
    </subcellularLocation>
</comment>
<dbReference type="GO" id="GO:0022857">
    <property type="term" value="F:transmembrane transporter activity"/>
    <property type="evidence" value="ECO:0007669"/>
    <property type="project" value="InterPro"/>
</dbReference>
<evidence type="ECO:0000259" key="9">
    <source>
        <dbReference type="PROSITE" id="PS50850"/>
    </source>
</evidence>
<dbReference type="EMBL" id="JANBVN010000013">
    <property type="protein sequence ID" value="KAJ9162263.1"/>
    <property type="molecule type" value="Genomic_DNA"/>
</dbReference>
<gene>
    <name evidence="10" type="ORF">NKR19_g1414</name>
</gene>
<feature type="transmembrane region" description="Helical" evidence="8">
    <location>
        <begin position="216"/>
        <end position="235"/>
    </location>
</feature>
<feature type="transmembrane region" description="Helical" evidence="8">
    <location>
        <begin position="127"/>
        <end position="150"/>
    </location>
</feature>
<feature type="region of interest" description="Disordered" evidence="7">
    <location>
        <begin position="1"/>
        <end position="35"/>
    </location>
</feature>
<dbReference type="InterPro" id="IPR011701">
    <property type="entry name" value="MFS"/>
</dbReference>
<name>A0AA38SKG4_9PEZI</name>
<feature type="transmembrane region" description="Helical" evidence="8">
    <location>
        <begin position="392"/>
        <end position="413"/>
    </location>
</feature>
<feature type="transmembrane region" description="Helical" evidence="8">
    <location>
        <begin position="88"/>
        <end position="107"/>
    </location>
</feature>